<dbReference type="PROSITE" id="PS51387">
    <property type="entry name" value="FAD_PCMH"/>
    <property type="match status" value="1"/>
</dbReference>
<dbReference type="GO" id="GO:0008720">
    <property type="term" value="F:D-lactate dehydrogenase (NAD+) activity"/>
    <property type="evidence" value="ECO:0007669"/>
    <property type="project" value="TreeGrafter"/>
</dbReference>
<dbReference type="GO" id="GO:0004458">
    <property type="term" value="F:D-lactate dehydrogenase (cytochrome) activity"/>
    <property type="evidence" value="ECO:0007669"/>
    <property type="project" value="TreeGrafter"/>
</dbReference>
<dbReference type="InterPro" id="IPR006094">
    <property type="entry name" value="Oxid_FAD_bind_N"/>
</dbReference>
<dbReference type="EMBL" id="LAZR01009801">
    <property type="protein sequence ID" value="KKM70523.1"/>
    <property type="molecule type" value="Genomic_DNA"/>
</dbReference>
<dbReference type="InterPro" id="IPR016166">
    <property type="entry name" value="FAD-bd_PCMH"/>
</dbReference>
<comment type="caution">
    <text evidence="3">The sequence shown here is derived from an EMBL/GenBank/DDBJ whole genome shotgun (WGS) entry which is preliminary data.</text>
</comment>
<evidence type="ECO:0000313" key="3">
    <source>
        <dbReference type="EMBL" id="KKM70523.1"/>
    </source>
</evidence>
<dbReference type="PANTHER" id="PTHR11748:SF111">
    <property type="entry name" value="D-LACTATE DEHYDROGENASE, MITOCHONDRIAL-RELATED"/>
    <property type="match status" value="1"/>
</dbReference>
<dbReference type="SUPFAM" id="SSF56176">
    <property type="entry name" value="FAD-binding/transporter-associated domain-like"/>
    <property type="match status" value="1"/>
</dbReference>
<dbReference type="InterPro" id="IPR016169">
    <property type="entry name" value="FAD-bd_PCMH_sub2"/>
</dbReference>
<name>A0A0F9JLJ4_9ZZZZ</name>
<dbReference type="AlphaFoldDB" id="A0A0F9JLJ4"/>
<dbReference type="PANTHER" id="PTHR11748">
    <property type="entry name" value="D-LACTATE DEHYDROGENASE"/>
    <property type="match status" value="1"/>
</dbReference>
<dbReference type="InterPro" id="IPR036318">
    <property type="entry name" value="FAD-bd_PCMH-like_sf"/>
</dbReference>
<protein>
    <recommendedName>
        <fullName evidence="2">FAD-binding PCMH-type domain-containing protein</fullName>
    </recommendedName>
</protein>
<accession>A0A0F9JLJ4</accession>
<organism evidence="3">
    <name type="scientific">marine sediment metagenome</name>
    <dbReference type="NCBI Taxonomy" id="412755"/>
    <lineage>
        <taxon>unclassified sequences</taxon>
        <taxon>metagenomes</taxon>
        <taxon>ecological metagenomes</taxon>
    </lineage>
</organism>
<evidence type="ECO:0000256" key="1">
    <source>
        <dbReference type="ARBA" id="ARBA00008000"/>
    </source>
</evidence>
<gene>
    <name evidence="3" type="ORF">LCGC14_1439900</name>
</gene>
<dbReference type="GO" id="GO:1903457">
    <property type="term" value="P:lactate catabolic process"/>
    <property type="evidence" value="ECO:0007669"/>
    <property type="project" value="TreeGrafter"/>
</dbReference>
<reference evidence="3" key="1">
    <citation type="journal article" date="2015" name="Nature">
        <title>Complex archaea that bridge the gap between prokaryotes and eukaryotes.</title>
        <authorList>
            <person name="Spang A."/>
            <person name="Saw J.H."/>
            <person name="Jorgensen S.L."/>
            <person name="Zaremba-Niedzwiedzka K."/>
            <person name="Martijn J."/>
            <person name="Lind A.E."/>
            <person name="van Eijk R."/>
            <person name="Schleper C."/>
            <person name="Guy L."/>
            <person name="Ettema T.J."/>
        </authorList>
    </citation>
    <scope>NUCLEOTIDE SEQUENCE</scope>
</reference>
<evidence type="ECO:0000259" key="2">
    <source>
        <dbReference type="PROSITE" id="PS51387"/>
    </source>
</evidence>
<comment type="similarity">
    <text evidence="1">Belongs to the FAD-binding oxidoreductase/transferase type 4 family.</text>
</comment>
<sequence>MNESSMKEIKKDMEVNKKRDFSEELLEFISPYHVSTNPYELESASADLTSLPSYHYKFKKKYLASYVVRPANTRELQLVIKKCRELDIPITIRSAGTSCFSSATPSRGGAIIDVRRLNKIYEVDAEKKTVKVGSGISWLNLIEALVDYGLQPVCYPTSFKTSCVGGFIGTPGTAGIGVLKYGSMENSIISLDLVKPDGSLEKITKDSNGEITLGDICGTYGIYGVVADVELSVTTLKTSLEIIGYGFNSITAAVDFYSTLKNELPEKPFFLSISERDFEKYSHVDYPKDEWLVWAVFYDDSEHTSKSISAVKSLASKMEGKQVEFSYLKEKWRDISDAEVGIGVATRNLIFQEYWIADKRLNSFIELYSITKKKYKFPTASYAISGEKGWTRVKFFGLTDI</sequence>
<dbReference type="Gene3D" id="3.30.465.10">
    <property type="match status" value="1"/>
</dbReference>
<feature type="domain" description="FAD-binding PCMH-type" evidence="2">
    <location>
        <begin position="60"/>
        <end position="236"/>
    </location>
</feature>
<dbReference type="GO" id="GO:0071949">
    <property type="term" value="F:FAD binding"/>
    <property type="evidence" value="ECO:0007669"/>
    <property type="project" value="InterPro"/>
</dbReference>
<proteinExistence type="inferred from homology"/>
<dbReference type="Pfam" id="PF01565">
    <property type="entry name" value="FAD_binding_4"/>
    <property type="match status" value="1"/>
</dbReference>
<feature type="non-terminal residue" evidence="3">
    <location>
        <position position="401"/>
    </location>
</feature>